<dbReference type="STRING" id="1046627.BZARG_1833"/>
<dbReference type="AlphaFoldDB" id="G2EG05"/>
<reference evidence="1 2" key="1">
    <citation type="journal article" date="2008" name="Int. J. Syst. Evol. Microbiol.">
        <title>Bizionia argentinensis sp. nov., isolated from surface marine water in Antarctica.</title>
        <authorList>
            <person name="Bercovich A."/>
            <person name="Vazquez S.C."/>
            <person name="Yankilevich P."/>
            <person name="Coria S.H."/>
            <person name="Foti M."/>
            <person name="Hernandez E."/>
            <person name="Vidal A."/>
            <person name="Ruberto L."/>
            <person name="Melo C."/>
            <person name="Marenssi S."/>
            <person name="Criscuolo M."/>
            <person name="Memoli M."/>
            <person name="Arguelles M."/>
            <person name="Mac Cormack W.P."/>
        </authorList>
    </citation>
    <scope>NUCLEOTIDE SEQUENCE [LARGE SCALE GENOMIC DNA]</scope>
    <source>
        <strain evidence="1 2">JUB59</strain>
    </source>
</reference>
<dbReference type="EMBL" id="AFXZ01000050">
    <property type="protein sequence ID" value="EGV42597.1"/>
    <property type="molecule type" value="Genomic_DNA"/>
</dbReference>
<dbReference type="OrthoDB" id="1095982at2"/>
<evidence type="ECO:0000313" key="2">
    <source>
        <dbReference type="Proteomes" id="UP000003730"/>
    </source>
</evidence>
<protein>
    <submittedName>
        <fullName evidence="1">Uncharacterized protein</fullName>
    </submittedName>
</protein>
<keyword evidence="2" id="KW-1185">Reference proteome</keyword>
<comment type="caution">
    <text evidence="1">The sequence shown here is derived from an EMBL/GenBank/DDBJ whole genome shotgun (WGS) entry which is preliminary data.</text>
</comment>
<gene>
    <name evidence="1" type="ORF">BZARG_1833</name>
</gene>
<proteinExistence type="predicted"/>
<accession>G2EG05</accession>
<dbReference type="PATRIC" id="fig|1046627.3.peg.2437"/>
<organism evidence="1 2">
    <name type="scientific">Bizionia argentinensis JUB59</name>
    <dbReference type="NCBI Taxonomy" id="1046627"/>
    <lineage>
        <taxon>Bacteria</taxon>
        <taxon>Pseudomonadati</taxon>
        <taxon>Bacteroidota</taxon>
        <taxon>Flavobacteriia</taxon>
        <taxon>Flavobacteriales</taxon>
        <taxon>Flavobacteriaceae</taxon>
        <taxon>Bizionia</taxon>
    </lineage>
</organism>
<evidence type="ECO:0000313" key="1">
    <source>
        <dbReference type="EMBL" id="EGV42597.1"/>
    </source>
</evidence>
<dbReference type="Proteomes" id="UP000003730">
    <property type="component" value="Unassembled WGS sequence"/>
</dbReference>
<sequence>MGVDYKQMNAFHIKRLADFLTSNNYKNVEYIPTQNKGYRANGVRHPHSWSIVDKEELLQWMLQE</sequence>
<dbReference type="eggNOG" id="COG0429">
    <property type="taxonomic scope" value="Bacteria"/>
</dbReference>
<dbReference type="RefSeq" id="WP_008638888.1">
    <property type="nucleotide sequence ID" value="NZ_AFXZ01000050.1"/>
</dbReference>
<name>G2EG05_9FLAO</name>